<proteinExistence type="predicted"/>
<evidence type="ECO:0000313" key="3">
    <source>
        <dbReference type="Proteomes" id="UP000528286"/>
    </source>
</evidence>
<dbReference type="Gene3D" id="3.10.310.70">
    <property type="match status" value="1"/>
</dbReference>
<sequence>MSHYAEVIVVNARVKTMDPDNPRAEAIAIAGGRFLKAGSRADIEPMKGPHTRIIDAQGGSVLPGFSENHMHIFSGSAELDHLQLAGVSGEAELTARIRAYSGEKPDEMVLYAQGADYTLLGTGVSVTRQDLDRMMPDRPLVIFAHDHHTAWANTRALEMAGLLHGGTVPPGNEIVMAADGTASGELREMEAFNPLLEISGFDRFRQGLATGLEPNPYPDEATFRRDMDVMRRGLAYCAAHGITSIHNMDGNRYQLELLEAVLKEDGYLPCRIKIPFHFKPFMELSALERASEMAARYNNEYLSSGLVKLFHDGVIDSGTAVMVEPYADDGKNGEPLFTEEKFRAAVIEADRRGLQIAVHAIGDGAVRAVLDAYEAAQKANGRRDSRHRIEHIEVIHPDDIARFAELGVIASMQPPHPPGAMGLPLEPTVSKIGRHRWRYSYAWRTLKEAGAHIPFASDWPVSPISPVLGIEAAVNRKPWGPEDLDQSFSLDEAIAAYTAEGAYAEFAEDRKGMIRPGYLADLVFLSGDIEAVAPSEIHTLGIRGTLIGGRTGFSDHSDWQNG</sequence>
<dbReference type="EMBL" id="JACIEZ010000015">
    <property type="protein sequence ID" value="MBB4067154.1"/>
    <property type="molecule type" value="Genomic_DNA"/>
</dbReference>
<organism evidence="2 3">
    <name type="scientific">Gellertiella hungarica</name>
    <dbReference type="NCBI Taxonomy" id="1572859"/>
    <lineage>
        <taxon>Bacteria</taxon>
        <taxon>Pseudomonadati</taxon>
        <taxon>Pseudomonadota</taxon>
        <taxon>Alphaproteobacteria</taxon>
        <taxon>Hyphomicrobiales</taxon>
        <taxon>Rhizobiaceae</taxon>
        <taxon>Gellertiella</taxon>
    </lineage>
</organism>
<dbReference type="PANTHER" id="PTHR22642">
    <property type="entry name" value="IMIDAZOLONEPROPIONASE"/>
    <property type="match status" value="1"/>
</dbReference>
<keyword evidence="3" id="KW-1185">Reference proteome</keyword>
<name>A0A7W6J9A5_9HYPH</name>
<evidence type="ECO:0000313" key="2">
    <source>
        <dbReference type="EMBL" id="MBB4067154.1"/>
    </source>
</evidence>
<gene>
    <name evidence="2" type="ORF">GGR23_004383</name>
</gene>
<dbReference type="Pfam" id="PF07969">
    <property type="entry name" value="Amidohydro_3"/>
    <property type="match status" value="1"/>
</dbReference>
<dbReference type="Gene3D" id="3.20.20.140">
    <property type="entry name" value="Metal-dependent hydrolases"/>
    <property type="match status" value="1"/>
</dbReference>
<dbReference type="Gene3D" id="2.30.40.10">
    <property type="entry name" value="Urease, subunit C, domain 1"/>
    <property type="match status" value="1"/>
</dbReference>
<protein>
    <recommendedName>
        <fullName evidence="1">Amidohydrolase 3 domain-containing protein</fullName>
    </recommendedName>
</protein>
<feature type="domain" description="Amidohydrolase 3" evidence="1">
    <location>
        <begin position="52"/>
        <end position="551"/>
    </location>
</feature>
<dbReference type="Proteomes" id="UP000528286">
    <property type="component" value="Unassembled WGS sequence"/>
</dbReference>
<reference evidence="2 3" key="1">
    <citation type="submission" date="2020-08" db="EMBL/GenBank/DDBJ databases">
        <title>Genomic Encyclopedia of Type Strains, Phase IV (KMG-IV): sequencing the most valuable type-strain genomes for metagenomic binning, comparative biology and taxonomic classification.</title>
        <authorList>
            <person name="Goeker M."/>
        </authorList>
    </citation>
    <scope>NUCLEOTIDE SEQUENCE [LARGE SCALE GENOMIC DNA]</scope>
    <source>
        <strain evidence="2 3">DSM 29853</strain>
    </source>
</reference>
<dbReference type="RefSeq" id="WP_183368392.1">
    <property type="nucleotide sequence ID" value="NZ_JACIEZ010000015.1"/>
</dbReference>
<comment type="caution">
    <text evidence="2">The sequence shown here is derived from an EMBL/GenBank/DDBJ whole genome shotgun (WGS) entry which is preliminary data.</text>
</comment>
<dbReference type="PANTHER" id="PTHR22642:SF2">
    <property type="entry name" value="PROTEIN LONG AFTER FAR-RED 3"/>
    <property type="match status" value="1"/>
</dbReference>
<dbReference type="InterPro" id="IPR013108">
    <property type="entry name" value="Amidohydro_3"/>
</dbReference>
<dbReference type="SUPFAM" id="SSF51338">
    <property type="entry name" value="Composite domain of metallo-dependent hydrolases"/>
    <property type="match status" value="1"/>
</dbReference>
<accession>A0A7W6J9A5</accession>
<dbReference type="GO" id="GO:0016810">
    <property type="term" value="F:hydrolase activity, acting on carbon-nitrogen (but not peptide) bonds"/>
    <property type="evidence" value="ECO:0007669"/>
    <property type="project" value="InterPro"/>
</dbReference>
<dbReference type="AlphaFoldDB" id="A0A7W6J9A5"/>
<evidence type="ECO:0000259" key="1">
    <source>
        <dbReference type="Pfam" id="PF07969"/>
    </source>
</evidence>
<dbReference type="CDD" id="cd01300">
    <property type="entry name" value="YtcJ_like"/>
    <property type="match status" value="1"/>
</dbReference>
<dbReference type="InterPro" id="IPR033932">
    <property type="entry name" value="YtcJ-like"/>
</dbReference>
<dbReference type="InterPro" id="IPR032466">
    <property type="entry name" value="Metal_Hydrolase"/>
</dbReference>
<dbReference type="SUPFAM" id="SSF51556">
    <property type="entry name" value="Metallo-dependent hydrolases"/>
    <property type="match status" value="1"/>
</dbReference>
<dbReference type="InterPro" id="IPR011059">
    <property type="entry name" value="Metal-dep_hydrolase_composite"/>
</dbReference>